<dbReference type="EMBL" id="AYER01000003">
    <property type="protein sequence ID" value="ESK40363.1"/>
    <property type="molecule type" value="Genomic_DNA"/>
</dbReference>
<evidence type="ECO:0000256" key="3">
    <source>
        <dbReference type="ARBA" id="ARBA00023004"/>
    </source>
</evidence>
<evidence type="ECO:0000256" key="1">
    <source>
        <dbReference type="ARBA" id="ARBA00022723"/>
    </source>
</evidence>
<dbReference type="AlphaFoldDB" id="V2TCM4"/>
<dbReference type="PANTHER" id="PTHR42988">
    <property type="entry name" value="PHOSPHOHYDROLASE"/>
    <property type="match status" value="1"/>
</dbReference>
<dbReference type="InterPro" id="IPR004843">
    <property type="entry name" value="Calcineurin-like_PHP"/>
</dbReference>
<name>V2TCM4_9GAMM</name>
<protein>
    <recommendedName>
        <fullName evidence="5">Calcineurin-like phosphoesterase domain-containing protein</fullName>
    </recommendedName>
</protein>
<keyword evidence="1" id="KW-0479">Metal-binding</keyword>
<dbReference type="PANTHER" id="PTHR42988:SF2">
    <property type="entry name" value="CYCLIC NUCLEOTIDE PHOSPHODIESTERASE CBUA0032-RELATED"/>
    <property type="match status" value="1"/>
</dbReference>
<evidence type="ECO:0000259" key="5">
    <source>
        <dbReference type="Pfam" id="PF00149"/>
    </source>
</evidence>
<keyword evidence="2" id="KW-0378">Hydrolase</keyword>
<dbReference type="HOGENOM" id="CLU_063034_0_0_6"/>
<dbReference type="STRING" id="1392540.P256_00811"/>
<dbReference type="InterPro" id="IPR029052">
    <property type="entry name" value="Metallo-depent_PP-like"/>
</dbReference>
<feature type="domain" description="Calcineurin-like phosphoesterase" evidence="5">
    <location>
        <begin position="2"/>
        <end position="188"/>
    </location>
</feature>
<proteinExistence type="inferred from homology"/>
<dbReference type="Gene3D" id="3.60.21.10">
    <property type="match status" value="1"/>
</dbReference>
<dbReference type="Pfam" id="PF00149">
    <property type="entry name" value="Metallophos"/>
    <property type="match status" value="1"/>
</dbReference>
<sequence>MLLHLSDLHFGTEKQECLLAIKHFCEQHRIEVIAVSGDLTQRARIVQFLSCKKFLDGLSIPYLVVPGNHDIPLYHVWQRVFSPFHSYKTFFGELEDTLETENFYLIGVNSIRRRHHTKGHISLAQVDEVSQKLKHAPENKLKLVVVHQPFYVSQEKGHGLGDCPNRGRFALEQWSKYGLFGLLHGHLHLMGVYNLTQVYQLRADPIFDIHAGTATSWRLRKNEPNGFNVLSKNGSIQHYIFDEKSKKFTLRESY</sequence>
<dbReference type="SUPFAM" id="SSF56300">
    <property type="entry name" value="Metallo-dependent phosphatases"/>
    <property type="match status" value="1"/>
</dbReference>
<evidence type="ECO:0000313" key="7">
    <source>
        <dbReference type="Proteomes" id="UP000023785"/>
    </source>
</evidence>
<dbReference type="RefSeq" id="WP_023272397.1">
    <property type="nucleotide sequence ID" value="NZ_KI530712.1"/>
</dbReference>
<dbReference type="GO" id="GO:0016787">
    <property type="term" value="F:hydrolase activity"/>
    <property type="evidence" value="ECO:0007669"/>
    <property type="project" value="UniProtKB-KW"/>
</dbReference>
<dbReference type="GO" id="GO:0046872">
    <property type="term" value="F:metal ion binding"/>
    <property type="evidence" value="ECO:0007669"/>
    <property type="project" value="UniProtKB-KW"/>
</dbReference>
<gene>
    <name evidence="6" type="ORF">P256_00811</name>
</gene>
<reference evidence="6 7" key="1">
    <citation type="submission" date="2013-10" db="EMBL/GenBank/DDBJ databases">
        <title>The Genome Sequence of Acinetobacter nectaris CIP 110549.</title>
        <authorList>
            <consortium name="The Broad Institute Genomics Platform"/>
            <consortium name="The Broad Institute Genome Sequencing Center for Infectious Disease"/>
            <person name="Cerqueira G."/>
            <person name="Feldgarden M."/>
            <person name="Courvalin P."/>
            <person name="Grillot-Courvalin C."/>
            <person name="Clermont D."/>
            <person name="Rocha E."/>
            <person name="Yoon E.-J."/>
            <person name="Nemec A."/>
            <person name="Young S.K."/>
            <person name="Zeng Q."/>
            <person name="Gargeya S."/>
            <person name="Fitzgerald M."/>
            <person name="Abouelleil A."/>
            <person name="Alvarado L."/>
            <person name="Berlin A.M."/>
            <person name="Chapman S.B."/>
            <person name="Gainer-Dewar J."/>
            <person name="Goldberg J."/>
            <person name="Gnerre S."/>
            <person name="Griggs A."/>
            <person name="Gujja S."/>
            <person name="Hansen M."/>
            <person name="Howarth C."/>
            <person name="Imamovic A."/>
            <person name="Ireland A."/>
            <person name="Larimer J."/>
            <person name="McCowan C."/>
            <person name="Murphy C."/>
            <person name="Pearson M."/>
            <person name="Poon T.W."/>
            <person name="Priest M."/>
            <person name="Roberts A."/>
            <person name="Saif S."/>
            <person name="Shea T."/>
            <person name="Sykes S."/>
            <person name="Wortman J."/>
            <person name="Nusbaum C."/>
            <person name="Birren B."/>
        </authorList>
    </citation>
    <scope>NUCLEOTIDE SEQUENCE [LARGE SCALE GENOMIC DNA]</scope>
    <source>
        <strain evidence="6 7">CIP 110549</strain>
    </source>
</reference>
<evidence type="ECO:0000256" key="2">
    <source>
        <dbReference type="ARBA" id="ARBA00022801"/>
    </source>
</evidence>
<dbReference type="OrthoDB" id="9811542at2"/>
<dbReference type="eggNOG" id="COG1409">
    <property type="taxonomic scope" value="Bacteria"/>
</dbReference>
<keyword evidence="3" id="KW-0408">Iron</keyword>
<dbReference type="InterPro" id="IPR050884">
    <property type="entry name" value="CNP_phosphodiesterase-III"/>
</dbReference>
<comment type="similarity">
    <text evidence="4">Belongs to the cyclic nucleotide phosphodiesterase class-III family.</text>
</comment>
<evidence type="ECO:0000313" key="6">
    <source>
        <dbReference type="EMBL" id="ESK40363.1"/>
    </source>
</evidence>
<accession>V2TCM4</accession>
<organism evidence="6 7">
    <name type="scientific">Acinetobacter nectaris CIP 110549</name>
    <dbReference type="NCBI Taxonomy" id="1392540"/>
    <lineage>
        <taxon>Bacteria</taxon>
        <taxon>Pseudomonadati</taxon>
        <taxon>Pseudomonadota</taxon>
        <taxon>Gammaproteobacteria</taxon>
        <taxon>Moraxellales</taxon>
        <taxon>Moraxellaceae</taxon>
        <taxon>Acinetobacter</taxon>
    </lineage>
</organism>
<comment type="caution">
    <text evidence="6">The sequence shown here is derived from an EMBL/GenBank/DDBJ whole genome shotgun (WGS) entry which is preliminary data.</text>
</comment>
<dbReference type="PATRIC" id="fig|1392540.3.peg.787"/>
<dbReference type="Proteomes" id="UP000023785">
    <property type="component" value="Unassembled WGS sequence"/>
</dbReference>
<keyword evidence="7" id="KW-1185">Reference proteome</keyword>
<evidence type="ECO:0000256" key="4">
    <source>
        <dbReference type="ARBA" id="ARBA00025742"/>
    </source>
</evidence>